<evidence type="ECO:0000256" key="2">
    <source>
        <dbReference type="ARBA" id="ARBA00010617"/>
    </source>
</evidence>
<evidence type="ECO:0000256" key="7">
    <source>
        <dbReference type="ARBA" id="ARBA00023033"/>
    </source>
</evidence>
<dbReference type="Gene3D" id="1.10.630.10">
    <property type="entry name" value="Cytochrome P450"/>
    <property type="match status" value="1"/>
</dbReference>
<comment type="similarity">
    <text evidence="2">Belongs to the cytochrome P450 family.</text>
</comment>
<dbReference type="RefSeq" id="XP_026271440.1">
    <property type="nucleotide sequence ID" value="XM_026415655.2"/>
</dbReference>
<sequence length="489" mass="54488">MWSAVRVGAAARKLPRAAGTSLPPARRRQHSAPRRGLPIDAMPTPGDLPGTPSAARLHEYIDMRHRQLGPVFRDRIGPVSAVFVADPDEMRRTFGLEGKYPMHVLPEPWVHYNQLFGVKRGLFFMDGADWLKMRRLMNPLMLRTDQGDIFSSACQHVAESLVSKWKAGGTRVIGDLEAQLYKWSLDTVIAVLMGPLYETHAPKWNDEVEYLAHNIHKVFLETGNMSLISAKDAQEGQLPVWKRFITTVDASLNTARSLVLQMIPLSTGESGGLLKGMIECGMSEEDIIKVVIDFIIAAGDTTALSLQWTLYLLAENPLTQGHVAAELTQETDILQSALVRGVVREALRLYPVAPFLTRIMPESCVIGGYELPPKELVLLSLFTSGRNANNFPEPERFWPERWLRTSHSTNGSYKAVHNPHASMPFAMGARSCIGRKLAETQMITTLAAILRDFEIELLNTENIDMVLRMVAVPSIPLKIGLRPRTQTSL</sequence>
<dbReference type="Pfam" id="PF00067">
    <property type="entry name" value="p450"/>
    <property type="match status" value="1"/>
</dbReference>
<dbReference type="KEGG" id="foc:113201761"/>
<keyword evidence="10" id="KW-1185">Reference proteome</keyword>
<keyword evidence="6 8" id="KW-0408">Iron</keyword>
<feature type="binding site" description="axial binding residue" evidence="8">
    <location>
        <position position="432"/>
    </location>
    <ligand>
        <name>heme</name>
        <dbReference type="ChEBI" id="CHEBI:30413"/>
    </ligand>
    <ligandPart>
        <name>Fe</name>
        <dbReference type="ChEBI" id="CHEBI:18248"/>
    </ligandPart>
</feature>
<accession>A0A6J1RWX4</accession>
<evidence type="ECO:0000256" key="6">
    <source>
        <dbReference type="ARBA" id="ARBA00023004"/>
    </source>
</evidence>
<evidence type="ECO:0000313" key="11">
    <source>
        <dbReference type="RefSeq" id="XP_026271440.1"/>
    </source>
</evidence>
<dbReference type="OrthoDB" id="3945418at2759"/>
<evidence type="ECO:0000256" key="3">
    <source>
        <dbReference type="ARBA" id="ARBA00022617"/>
    </source>
</evidence>
<dbReference type="InterPro" id="IPR002401">
    <property type="entry name" value="Cyt_P450_E_grp-I"/>
</dbReference>
<keyword evidence="3 8" id="KW-0349">Heme</keyword>
<protein>
    <submittedName>
        <fullName evidence="11">Cytochrome P450 315a1, mitochondrial</fullName>
    </submittedName>
</protein>
<evidence type="ECO:0000256" key="1">
    <source>
        <dbReference type="ARBA" id="ARBA00001971"/>
    </source>
</evidence>
<gene>
    <name evidence="11" type="primary">LOC113201761</name>
</gene>
<evidence type="ECO:0000313" key="10">
    <source>
        <dbReference type="Proteomes" id="UP000504606"/>
    </source>
</evidence>
<dbReference type="SUPFAM" id="SSF48264">
    <property type="entry name" value="Cytochrome P450"/>
    <property type="match status" value="1"/>
</dbReference>
<dbReference type="PANTHER" id="PTHR24279:SF120">
    <property type="entry name" value="CYTOCHROME P450"/>
    <property type="match status" value="1"/>
</dbReference>
<dbReference type="PANTHER" id="PTHR24279">
    <property type="entry name" value="CYTOCHROME P450"/>
    <property type="match status" value="1"/>
</dbReference>
<dbReference type="GO" id="GO:0016705">
    <property type="term" value="F:oxidoreductase activity, acting on paired donors, with incorporation or reduction of molecular oxygen"/>
    <property type="evidence" value="ECO:0007669"/>
    <property type="project" value="InterPro"/>
</dbReference>
<dbReference type="InterPro" id="IPR036396">
    <property type="entry name" value="Cyt_P450_sf"/>
</dbReference>
<proteinExistence type="inferred from homology"/>
<dbReference type="GO" id="GO:0020037">
    <property type="term" value="F:heme binding"/>
    <property type="evidence" value="ECO:0007669"/>
    <property type="project" value="InterPro"/>
</dbReference>
<dbReference type="InterPro" id="IPR001128">
    <property type="entry name" value="Cyt_P450"/>
</dbReference>
<evidence type="ECO:0000256" key="4">
    <source>
        <dbReference type="ARBA" id="ARBA00022723"/>
    </source>
</evidence>
<dbReference type="InterPro" id="IPR050479">
    <property type="entry name" value="CYP11_CYP27_families"/>
</dbReference>
<keyword evidence="4 8" id="KW-0479">Metal-binding</keyword>
<feature type="region of interest" description="Disordered" evidence="9">
    <location>
        <begin position="13"/>
        <end position="48"/>
    </location>
</feature>
<evidence type="ECO:0000256" key="5">
    <source>
        <dbReference type="ARBA" id="ARBA00023002"/>
    </source>
</evidence>
<dbReference type="CDD" id="cd11054">
    <property type="entry name" value="CYP24A1-like"/>
    <property type="match status" value="1"/>
</dbReference>
<reference evidence="11" key="1">
    <citation type="submission" date="2025-08" db="UniProtKB">
        <authorList>
            <consortium name="RefSeq"/>
        </authorList>
    </citation>
    <scope>IDENTIFICATION</scope>
    <source>
        <tissue evidence="11">Whole organism</tissue>
    </source>
</reference>
<dbReference type="Proteomes" id="UP000504606">
    <property type="component" value="Unplaced"/>
</dbReference>
<name>A0A6J1RWX4_FRAOC</name>
<dbReference type="CTD" id="44858"/>
<dbReference type="GO" id="GO:0005506">
    <property type="term" value="F:iron ion binding"/>
    <property type="evidence" value="ECO:0007669"/>
    <property type="project" value="InterPro"/>
</dbReference>
<dbReference type="PRINTS" id="PR00463">
    <property type="entry name" value="EP450I"/>
</dbReference>
<comment type="cofactor">
    <cofactor evidence="1 8">
        <name>heme</name>
        <dbReference type="ChEBI" id="CHEBI:30413"/>
    </cofactor>
</comment>
<dbReference type="PRINTS" id="PR00385">
    <property type="entry name" value="P450"/>
</dbReference>
<dbReference type="GeneID" id="113201761"/>
<evidence type="ECO:0000256" key="8">
    <source>
        <dbReference type="PIRSR" id="PIRSR602401-1"/>
    </source>
</evidence>
<keyword evidence="7" id="KW-0503">Monooxygenase</keyword>
<dbReference type="GO" id="GO:0004497">
    <property type="term" value="F:monooxygenase activity"/>
    <property type="evidence" value="ECO:0007669"/>
    <property type="project" value="UniProtKB-KW"/>
</dbReference>
<dbReference type="AlphaFoldDB" id="A0A6J1RWX4"/>
<evidence type="ECO:0000256" key="9">
    <source>
        <dbReference type="SAM" id="MobiDB-lite"/>
    </source>
</evidence>
<keyword evidence="5" id="KW-0560">Oxidoreductase</keyword>
<organism evidence="10 11">
    <name type="scientific">Frankliniella occidentalis</name>
    <name type="common">Western flower thrips</name>
    <name type="synonym">Euthrips occidentalis</name>
    <dbReference type="NCBI Taxonomy" id="133901"/>
    <lineage>
        <taxon>Eukaryota</taxon>
        <taxon>Metazoa</taxon>
        <taxon>Ecdysozoa</taxon>
        <taxon>Arthropoda</taxon>
        <taxon>Hexapoda</taxon>
        <taxon>Insecta</taxon>
        <taxon>Pterygota</taxon>
        <taxon>Neoptera</taxon>
        <taxon>Paraneoptera</taxon>
        <taxon>Thysanoptera</taxon>
        <taxon>Terebrantia</taxon>
        <taxon>Thripoidea</taxon>
        <taxon>Thripidae</taxon>
        <taxon>Frankliniella</taxon>
    </lineage>
</organism>